<keyword evidence="2" id="KW-1185">Reference proteome</keyword>
<comment type="caution">
    <text evidence="1">The sequence shown here is derived from an EMBL/GenBank/DDBJ whole genome shotgun (WGS) entry which is preliminary data.</text>
</comment>
<accession>A0ABX0MHX6</accession>
<protein>
    <submittedName>
        <fullName evidence="1">Uncharacterized protein</fullName>
    </submittedName>
</protein>
<dbReference type="EMBL" id="VVIW01000033">
    <property type="protein sequence ID" value="NHZ44508.1"/>
    <property type="molecule type" value="Genomic_DNA"/>
</dbReference>
<sequence length="110" mass="12667">MMDHPKPVIFWNLDIGEGVVVFDDISHLPDAFEAARHIDCLREDMLQIRFGDDVLLDVGWYPSFRKHGHFLLMLVKNQDWEQPLESAKFTDVVTLKQRIAHIAGKLASPI</sequence>
<organism evidence="1 2">
    <name type="scientific">Massilia aquatica</name>
    <dbReference type="NCBI Taxonomy" id="2609000"/>
    <lineage>
        <taxon>Bacteria</taxon>
        <taxon>Pseudomonadati</taxon>
        <taxon>Pseudomonadota</taxon>
        <taxon>Betaproteobacteria</taxon>
        <taxon>Burkholderiales</taxon>
        <taxon>Oxalobacteraceae</taxon>
        <taxon>Telluria group</taxon>
        <taxon>Massilia</taxon>
    </lineage>
</organism>
<evidence type="ECO:0000313" key="2">
    <source>
        <dbReference type="Proteomes" id="UP000819052"/>
    </source>
</evidence>
<gene>
    <name evidence="1" type="ORF">F1609_30770</name>
</gene>
<dbReference type="RefSeq" id="WP_167081218.1">
    <property type="nucleotide sequence ID" value="NZ_VVIW01000033.1"/>
</dbReference>
<name>A0ABX0MHX6_9BURK</name>
<evidence type="ECO:0000313" key="1">
    <source>
        <dbReference type="EMBL" id="NHZ44508.1"/>
    </source>
</evidence>
<proteinExistence type="predicted"/>
<dbReference type="Proteomes" id="UP000819052">
    <property type="component" value="Unassembled WGS sequence"/>
</dbReference>
<reference evidence="1 2" key="1">
    <citation type="submission" date="2019-09" db="EMBL/GenBank/DDBJ databases">
        <title>Taxonomy of Antarctic Massilia spp.: description of Massilia rubra sp. nov., Massilia aquatica sp. nov., Massilia mucilaginosa sp. nov., Massilia frigida sp. nov. isolated from streams, lakes and regoliths.</title>
        <authorList>
            <person name="Holochova P."/>
            <person name="Sedlacek I."/>
            <person name="Kralova S."/>
            <person name="Maslanova I."/>
            <person name="Busse H.-J."/>
            <person name="Stankova E."/>
            <person name="Vrbovska V."/>
            <person name="Kovarovic V."/>
            <person name="Bartak M."/>
            <person name="Svec P."/>
            <person name="Pantucek R."/>
        </authorList>
    </citation>
    <scope>NUCLEOTIDE SEQUENCE [LARGE SCALE GENOMIC DNA]</scope>
    <source>
        <strain evidence="1 2">CCM 8693</strain>
    </source>
</reference>